<reference evidence="2 3" key="1">
    <citation type="journal article" date="2011" name="Science">
        <title>The ecoresponsive genome of Daphnia pulex.</title>
        <authorList>
            <person name="Colbourne J.K."/>
            <person name="Pfrender M.E."/>
            <person name="Gilbert D."/>
            <person name="Thomas W.K."/>
            <person name="Tucker A."/>
            <person name="Oakley T.H."/>
            <person name="Tokishita S."/>
            <person name="Aerts A."/>
            <person name="Arnold G.J."/>
            <person name="Basu M.K."/>
            <person name="Bauer D.J."/>
            <person name="Caceres C.E."/>
            <person name="Carmel L."/>
            <person name="Casola C."/>
            <person name="Choi J.H."/>
            <person name="Detter J.C."/>
            <person name="Dong Q."/>
            <person name="Dusheyko S."/>
            <person name="Eads B.D."/>
            <person name="Frohlich T."/>
            <person name="Geiler-Samerotte K.A."/>
            <person name="Gerlach D."/>
            <person name="Hatcher P."/>
            <person name="Jogdeo S."/>
            <person name="Krijgsveld J."/>
            <person name="Kriventseva E.V."/>
            <person name="Kultz D."/>
            <person name="Laforsch C."/>
            <person name="Lindquist E."/>
            <person name="Lopez J."/>
            <person name="Manak J.R."/>
            <person name="Muller J."/>
            <person name="Pangilinan J."/>
            <person name="Patwardhan R.P."/>
            <person name="Pitluck S."/>
            <person name="Pritham E.J."/>
            <person name="Rechtsteiner A."/>
            <person name="Rho M."/>
            <person name="Rogozin I.B."/>
            <person name="Sakarya O."/>
            <person name="Salamov A."/>
            <person name="Schaack S."/>
            <person name="Shapiro H."/>
            <person name="Shiga Y."/>
            <person name="Skalitzky C."/>
            <person name="Smith Z."/>
            <person name="Souvorov A."/>
            <person name="Sung W."/>
            <person name="Tang Z."/>
            <person name="Tsuchiya D."/>
            <person name="Tu H."/>
            <person name="Vos H."/>
            <person name="Wang M."/>
            <person name="Wolf Y.I."/>
            <person name="Yamagata H."/>
            <person name="Yamada T."/>
            <person name="Ye Y."/>
            <person name="Shaw J.R."/>
            <person name="Andrews J."/>
            <person name="Crease T.J."/>
            <person name="Tang H."/>
            <person name="Lucas S.M."/>
            <person name="Robertson H.M."/>
            <person name="Bork P."/>
            <person name="Koonin E.V."/>
            <person name="Zdobnov E.M."/>
            <person name="Grigoriev I.V."/>
            <person name="Lynch M."/>
            <person name="Boore J.L."/>
        </authorList>
    </citation>
    <scope>NUCLEOTIDE SEQUENCE [LARGE SCALE GENOMIC DNA]</scope>
</reference>
<proteinExistence type="predicted"/>
<evidence type="ECO:0000256" key="1">
    <source>
        <dbReference type="SAM" id="Phobius"/>
    </source>
</evidence>
<evidence type="ECO:0000313" key="3">
    <source>
        <dbReference type="Proteomes" id="UP000000305"/>
    </source>
</evidence>
<feature type="transmembrane region" description="Helical" evidence="1">
    <location>
        <begin position="43"/>
        <end position="66"/>
    </location>
</feature>
<accession>E9FZT6</accession>
<organism evidence="2 3">
    <name type="scientific">Daphnia pulex</name>
    <name type="common">Water flea</name>
    <dbReference type="NCBI Taxonomy" id="6669"/>
    <lineage>
        <taxon>Eukaryota</taxon>
        <taxon>Metazoa</taxon>
        <taxon>Ecdysozoa</taxon>
        <taxon>Arthropoda</taxon>
        <taxon>Crustacea</taxon>
        <taxon>Branchiopoda</taxon>
        <taxon>Diplostraca</taxon>
        <taxon>Cladocera</taxon>
        <taxon>Anomopoda</taxon>
        <taxon>Daphniidae</taxon>
        <taxon>Daphnia</taxon>
    </lineage>
</organism>
<dbReference type="PhylomeDB" id="E9FZT6"/>
<sequence length="194" mass="22358">MWRDKVFLLMNQRIFAESPNFAEGNLAKSSHLMKHQEIYPTRGVVQLVAVIPLLWFFIMNISVCSLEKYARSPRTSLSPPFVHDRRGTSTNILLHPYLQDSSSFTASVLLMLLVLLHNFSCFTGELDHFSCCDKPAVTHHGIMARWLFDNYQLSEVSFSYFSNLCKHLSAAIVWNFFVKTDDNYSTNKAHLLDF</sequence>
<keyword evidence="1" id="KW-0472">Membrane</keyword>
<name>E9FZT6_DAPPU</name>
<dbReference type="HOGENOM" id="CLU_1403780_0_0_1"/>
<dbReference type="EMBL" id="GL732528">
    <property type="protein sequence ID" value="EFX87109.1"/>
    <property type="molecule type" value="Genomic_DNA"/>
</dbReference>
<evidence type="ECO:0000313" key="2">
    <source>
        <dbReference type="EMBL" id="EFX87109.1"/>
    </source>
</evidence>
<dbReference type="InParanoid" id="E9FZT6"/>
<protein>
    <submittedName>
        <fullName evidence="2">Uncharacterized protein</fullName>
    </submittedName>
</protein>
<dbReference type="KEGG" id="dpx:DAPPUDRAFT_312649"/>
<dbReference type="AlphaFoldDB" id="E9FZT6"/>
<keyword evidence="1" id="KW-1133">Transmembrane helix</keyword>
<gene>
    <name evidence="2" type="ORF">DAPPUDRAFT_312649</name>
</gene>
<dbReference type="Proteomes" id="UP000000305">
    <property type="component" value="Unassembled WGS sequence"/>
</dbReference>
<keyword evidence="1" id="KW-0812">Transmembrane</keyword>
<keyword evidence="3" id="KW-1185">Reference proteome</keyword>